<dbReference type="EMBL" id="BMPI01000094">
    <property type="protein sequence ID" value="GGM83919.1"/>
    <property type="molecule type" value="Genomic_DNA"/>
</dbReference>
<keyword evidence="3" id="KW-1185">Reference proteome</keyword>
<evidence type="ECO:0000313" key="2">
    <source>
        <dbReference type="EMBL" id="GGM83919.1"/>
    </source>
</evidence>
<dbReference type="Proteomes" id="UP000642070">
    <property type="component" value="Unassembled WGS sequence"/>
</dbReference>
<evidence type="ECO:0000256" key="1">
    <source>
        <dbReference type="SAM" id="MobiDB-lite"/>
    </source>
</evidence>
<organism evidence="2 3">
    <name type="scientific">Dactylosporangium sucinum</name>
    <dbReference type="NCBI Taxonomy" id="1424081"/>
    <lineage>
        <taxon>Bacteria</taxon>
        <taxon>Bacillati</taxon>
        <taxon>Actinomycetota</taxon>
        <taxon>Actinomycetes</taxon>
        <taxon>Micromonosporales</taxon>
        <taxon>Micromonosporaceae</taxon>
        <taxon>Dactylosporangium</taxon>
    </lineage>
</organism>
<sequence>MGGPVGVSITTGPGPGSATIGARDGGVLSSVALPATTTIIVGTEVSATSSAEISKGRRFGENVRCVRTSAPSDGEDNGDSKKSGERRSGEGQKV</sequence>
<dbReference type="AlphaFoldDB" id="A0A917UDZ3"/>
<evidence type="ECO:0000313" key="3">
    <source>
        <dbReference type="Proteomes" id="UP000642070"/>
    </source>
</evidence>
<reference evidence="2" key="2">
    <citation type="submission" date="2020-09" db="EMBL/GenBank/DDBJ databases">
        <authorList>
            <person name="Sun Q."/>
            <person name="Ohkuma M."/>
        </authorList>
    </citation>
    <scope>NUCLEOTIDE SEQUENCE</scope>
    <source>
        <strain evidence="2">JCM 19831</strain>
    </source>
</reference>
<proteinExistence type="predicted"/>
<comment type="caution">
    <text evidence="2">The sequence shown here is derived from an EMBL/GenBank/DDBJ whole genome shotgun (WGS) entry which is preliminary data.</text>
</comment>
<name>A0A917UDZ3_9ACTN</name>
<gene>
    <name evidence="2" type="ORF">GCM10007977_101690</name>
</gene>
<reference evidence="2" key="1">
    <citation type="journal article" date="2014" name="Int. J. Syst. Evol. Microbiol.">
        <title>Complete genome sequence of Corynebacterium casei LMG S-19264T (=DSM 44701T), isolated from a smear-ripened cheese.</title>
        <authorList>
            <consortium name="US DOE Joint Genome Institute (JGI-PGF)"/>
            <person name="Walter F."/>
            <person name="Albersmeier A."/>
            <person name="Kalinowski J."/>
            <person name="Ruckert C."/>
        </authorList>
    </citation>
    <scope>NUCLEOTIDE SEQUENCE</scope>
    <source>
        <strain evidence="2">JCM 19831</strain>
    </source>
</reference>
<accession>A0A917UDZ3</accession>
<feature type="region of interest" description="Disordered" evidence="1">
    <location>
        <begin position="1"/>
        <end position="24"/>
    </location>
</feature>
<feature type="compositionally biased region" description="Basic and acidic residues" evidence="1">
    <location>
        <begin position="78"/>
        <end position="94"/>
    </location>
</feature>
<protein>
    <submittedName>
        <fullName evidence="2">Uncharacterized protein</fullName>
    </submittedName>
</protein>
<feature type="region of interest" description="Disordered" evidence="1">
    <location>
        <begin position="62"/>
        <end position="94"/>
    </location>
</feature>